<dbReference type="AlphaFoldDB" id="A0A4U0QQN3"/>
<dbReference type="InterPro" id="IPR035965">
    <property type="entry name" value="PAS-like_dom_sf"/>
</dbReference>
<keyword evidence="2" id="KW-0288">FMN</keyword>
<dbReference type="Proteomes" id="UP000306223">
    <property type="component" value="Unassembled WGS sequence"/>
</dbReference>
<comment type="caution">
    <text evidence="5">The sequence shown here is derived from an EMBL/GenBank/DDBJ whole genome shotgun (WGS) entry which is preliminary data.</text>
</comment>
<evidence type="ECO:0000256" key="1">
    <source>
        <dbReference type="ARBA" id="ARBA00022630"/>
    </source>
</evidence>
<gene>
    <name evidence="5" type="ORF">FA740_10280</name>
</gene>
<name>A0A4U0QQN3_9RHOB</name>
<evidence type="ECO:0000256" key="3">
    <source>
        <dbReference type="ARBA" id="ARBA00022991"/>
    </source>
</evidence>
<dbReference type="OrthoDB" id="489241at2"/>
<keyword evidence="1" id="KW-0285">Flavoprotein</keyword>
<evidence type="ECO:0000256" key="2">
    <source>
        <dbReference type="ARBA" id="ARBA00022643"/>
    </source>
</evidence>
<dbReference type="NCBIfam" id="TIGR00229">
    <property type="entry name" value="sensory_box"/>
    <property type="match status" value="1"/>
</dbReference>
<dbReference type="EMBL" id="SUNH01000013">
    <property type="protein sequence ID" value="TJZ84215.1"/>
    <property type="molecule type" value="Genomic_DNA"/>
</dbReference>
<dbReference type="Pfam" id="PF13426">
    <property type="entry name" value="PAS_9"/>
    <property type="match status" value="1"/>
</dbReference>
<keyword evidence="6" id="KW-1185">Reference proteome</keyword>
<evidence type="ECO:0000313" key="5">
    <source>
        <dbReference type="EMBL" id="TJZ84215.1"/>
    </source>
</evidence>
<accession>A0A4U0QQN3</accession>
<keyword evidence="3" id="KW-0157">Chromophore</keyword>
<dbReference type="PANTHER" id="PTHR47429">
    <property type="entry name" value="PROTEIN TWIN LOV 1"/>
    <property type="match status" value="1"/>
</dbReference>
<organism evidence="5 6">
    <name type="scientific">Paracoccus hibiscisoli</name>
    <dbReference type="NCBI Taxonomy" id="2023261"/>
    <lineage>
        <taxon>Bacteria</taxon>
        <taxon>Pseudomonadati</taxon>
        <taxon>Pseudomonadota</taxon>
        <taxon>Alphaproteobacteria</taxon>
        <taxon>Rhodobacterales</taxon>
        <taxon>Paracoccaceae</taxon>
        <taxon>Paracoccus</taxon>
    </lineage>
</organism>
<dbReference type="SUPFAM" id="SSF55785">
    <property type="entry name" value="PYP-like sensor domain (PAS domain)"/>
    <property type="match status" value="1"/>
</dbReference>
<dbReference type="CDD" id="cd00130">
    <property type="entry name" value="PAS"/>
    <property type="match status" value="1"/>
</dbReference>
<sequence>MTMHHDLPDALRDQITRSRIALSLATMLPDMPLCLVNQAFLTLTGYGSDDACGRNCRFLQGPDTPPDQVRAMSDFLRDDGQDDGRFPVLNHTRDGRTFINLVFMSKLRGGDGVLRYVLASQFDVTAATAAGTRNRDDAALGRHMTDLRRAAGEFGLIMADSTDLIARSISTLARITVRDE</sequence>
<dbReference type="Gene3D" id="3.30.450.20">
    <property type="entry name" value="PAS domain"/>
    <property type="match status" value="1"/>
</dbReference>
<protein>
    <submittedName>
        <fullName evidence="5">PAS domain-containing protein</fullName>
    </submittedName>
</protein>
<reference evidence="5 6" key="1">
    <citation type="submission" date="2019-04" db="EMBL/GenBank/DDBJ databases">
        <authorList>
            <person name="Li J."/>
        </authorList>
    </citation>
    <scope>NUCLEOTIDE SEQUENCE [LARGE SCALE GENOMIC DNA]</scope>
    <source>
        <strain evidence="5 6">CCTCC AB2016182</strain>
    </source>
</reference>
<dbReference type="PANTHER" id="PTHR47429:SF2">
    <property type="entry name" value="PROTEIN TWIN LOV 1"/>
    <property type="match status" value="1"/>
</dbReference>
<evidence type="ECO:0000313" key="6">
    <source>
        <dbReference type="Proteomes" id="UP000306223"/>
    </source>
</evidence>
<proteinExistence type="predicted"/>
<feature type="domain" description="PAS" evidence="4">
    <location>
        <begin position="29"/>
        <end position="126"/>
    </location>
</feature>
<dbReference type="InterPro" id="IPR000014">
    <property type="entry name" value="PAS"/>
</dbReference>
<evidence type="ECO:0000259" key="4">
    <source>
        <dbReference type="Pfam" id="PF13426"/>
    </source>
</evidence>